<dbReference type="InterPro" id="IPR036527">
    <property type="entry name" value="SCP2_sterol-bd_dom_sf"/>
</dbReference>
<organism evidence="2 3">
    <name type="scientific">Neobacillus paridis</name>
    <dbReference type="NCBI Taxonomy" id="2803862"/>
    <lineage>
        <taxon>Bacteria</taxon>
        <taxon>Bacillati</taxon>
        <taxon>Bacillota</taxon>
        <taxon>Bacilli</taxon>
        <taxon>Bacillales</taxon>
        <taxon>Bacillaceae</taxon>
        <taxon>Neobacillus</taxon>
    </lineage>
</organism>
<evidence type="ECO:0000313" key="2">
    <source>
        <dbReference type="EMBL" id="MBL4954523.1"/>
    </source>
</evidence>
<name>A0ABS1TVB9_9BACI</name>
<dbReference type="RefSeq" id="WP_202655759.1">
    <property type="nucleotide sequence ID" value="NZ_JAESWB010000340.1"/>
</dbReference>
<comment type="caution">
    <text evidence="2">The sequence shown here is derived from an EMBL/GenBank/DDBJ whole genome shotgun (WGS) entry which is preliminary data.</text>
</comment>
<dbReference type="EMBL" id="JAESWB010000340">
    <property type="protein sequence ID" value="MBL4954523.1"/>
    <property type="molecule type" value="Genomic_DNA"/>
</dbReference>
<gene>
    <name evidence="2" type="ORF">JK635_20390</name>
</gene>
<evidence type="ECO:0000313" key="3">
    <source>
        <dbReference type="Proteomes" id="UP000623967"/>
    </source>
</evidence>
<dbReference type="Pfam" id="PF02036">
    <property type="entry name" value="SCP2"/>
    <property type="match status" value="1"/>
</dbReference>
<dbReference type="PANTHER" id="PTHR10094">
    <property type="entry name" value="STEROL CARRIER PROTEIN 2 SCP-2 FAMILY PROTEIN"/>
    <property type="match status" value="1"/>
</dbReference>
<keyword evidence="3" id="KW-1185">Reference proteome</keyword>
<dbReference type="InterPro" id="IPR003033">
    <property type="entry name" value="SCP2_sterol-bd_dom"/>
</dbReference>
<reference evidence="2 3" key="1">
    <citation type="submission" date="2021-01" db="EMBL/GenBank/DDBJ databases">
        <title>Genome public.</title>
        <authorList>
            <person name="Liu C."/>
            <person name="Sun Q."/>
        </authorList>
    </citation>
    <scope>NUCLEOTIDE SEQUENCE [LARGE SCALE GENOMIC DNA]</scope>
    <source>
        <strain evidence="2 3">YIM B02564</strain>
    </source>
</reference>
<dbReference type="Gene3D" id="3.30.1050.10">
    <property type="entry name" value="SCP2 sterol-binding domain"/>
    <property type="match status" value="1"/>
</dbReference>
<sequence>MTKAIEEYSLSELVEKITEIINENPEPIQGFNAVVQFEVTDQDPSTYQYYFEDNTLKIMAGVEAEPKVTMQLNYDHFKKFLLGKLSGAMALMTGKVKVKGDITVALKIENILGKYNFKNLL</sequence>
<accession>A0ABS1TVB9</accession>
<proteinExistence type="predicted"/>
<dbReference type="Proteomes" id="UP000623967">
    <property type="component" value="Unassembled WGS sequence"/>
</dbReference>
<dbReference type="SUPFAM" id="SSF55718">
    <property type="entry name" value="SCP-like"/>
    <property type="match status" value="1"/>
</dbReference>
<feature type="domain" description="SCP2" evidence="1">
    <location>
        <begin position="23"/>
        <end position="112"/>
    </location>
</feature>
<dbReference type="PANTHER" id="PTHR10094:SF25">
    <property type="entry name" value="SCP2 STEROL-BINDING DOMAIN-CONTAINING PROTEIN 1"/>
    <property type="match status" value="1"/>
</dbReference>
<protein>
    <submittedName>
        <fullName evidence="2">SCP2 sterol-binding domain-containing protein</fullName>
    </submittedName>
</protein>
<evidence type="ECO:0000259" key="1">
    <source>
        <dbReference type="Pfam" id="PF02036"/>
    </source>
</evidence>